<proteinExistence type="predicted"/>
<feature type="region of interest" description="Disordered" evidence="1">
    <location>
        <begin position="30"/>
        <end position="134"/>
    </location>
</feature>
<gene>
    <name evidence="2" type="ORF">ACFSBJ_05035</name>
</gene>
<sequence>MRIPLPNNKLVAFTLAGALLTAVVAGGLAMPGVGLGQAGGDSDSPGTPASDASQQAAADAPTPNEDFTPAVQTQSGYEDEAHEEDEAYGDEAHEESESHEEDEAYEDDEAHEDDDDHEDEYEAGDEDGEHEEDE</sequence>
<protein>
    <submittedName>
        <fullName evidence="2">Uncharacterized protein</fullName>
    </submittedName>
</protein>
<feature type="compositionally biased region" description="Low complexity" evidence="1">
    <location>
        <begin position="47"/>
        <end position="62"/>
    </location>
</feature>
<dbReference type="AlphaFoldDB" id="A0ABD6CXR5"/>
<reference evidence="2 3" key="1">
    <citation type="journal article" date="2019" name="Int. J. Syst. Evol. Microbiol.">
        <title>The Global Catalogue of Microorganisms (GCM) 10K type strain sequencing project: providing services to taxonomists for standard genome sequencing and annotation.</title>
        <authorList>
            <consortium name="The Broad Institute Genomics Platform"/>
            <consortium name="The Broad Institute Genome Sequencing Center for Infectious Disease"/>
            <person name="Wu L."/>
            <person name="Ma J."/>
        </authorList>
    </citation>
    <scope>NUCLEOTIDE SEQUENCE [LARGE SCALE GENOMIC DNA]</scope>
    <source>
        <strain evidence="2 3">CGMCC 1.10594</strain>
    </source>
</reference>
<evidence type="ECO:0000256" key="1">
    <source>
        <dbReference type="SAM" id="MobiDB-lite"/>
    </source>
</evidence>
<keyword evidence="3" id="KW-1185">Reference proteome</keyword>
<dbReference type="Proteomes" id="UP001597075">
    <property type="component" value="Unassembled WGS sequence"/>
</dbReference>
<organism evidence="2 3">
    <name type="scientific">Haloplanus ruber</name>
    <dbReference type="NCBI Taxonomy" id="869892"/>
    <lineage>
        <taxon>Archaea</taxon>
        <taxon>Methanobacteriati</taxon>
        <taxon>Methanobacteriota</taxon>
        <taxon>Stenosarchaea group</taxon>
        <taxon>Halobacteria</taxon>
        <taxon>Halobacteriales</taxon>
        <taxon>Haloferacaceae</taxon>
        <taxon>Haloplanus</taxon>
    </lineage>
</organism>
<dbReference type="RefSeq" id="WP_256406888.1">
    <property type="nucleotide sequence ID" value="NZ_CP187151.1"/>
</dbReference>
<evidence type="ECO:0000313" key="3">
    <source>
        <dbReference type="Proteomes" id="UP001597075"/>
    </source>
</evidence>
<comment type="caution">
    <text evidence="2">The sequence shown here is derived from an EMBL/GenBank/DDBJ whole genome shotgun (WGS) entry which is preliminary data.</text>
</comment>
<name>A0ABD6CXR5_9EURY</name>
<feature type="compositionally biased region" description="Acidic residues" evidence="1">
    <location>
        <begin position="77"/>
        <end position="134"/>
    </location>
</feature>
<dbReference type="EMBL" id="JBHUDL010000006">
    <property type="protein sequence ID" value="MFD1633100.1"/>
    <property type="molecule type" value="Genomic_DNA"/>
</dbReference>
<accession>A0ABD6CXR5</accession>
<evidence type="ECO:0000313" key="2">
    <source>
        <dbReference type="EMBL" id="MFD1633100.1"/>
    </source>
</evidence>